<organism evidence="8 9">
    <name type="scientific">Neisseria oralis</name>
    <dbReference type="NCBI Taxonomy" id="1107316"/>
    <lineage>
        <taxon>Bacteria</taxon>
        <taxon>Pseudomonadati</taxon>
        <taxon>Pseudomonadota</taxon>
        <taxon>Betaproteobacteria</taxon>
        <taxon>Neisseriales</taxon>
        <taxon>Neisseriaceae</taxon>
        <taxon>Neisseria</taxon>
    </lineage>
</organism>
<dbReference type="InterPro" id="IPR014729">
    <property type="entry name" value="Rossmann-like_a/b/a_fold"/>
</dbReference>
<evidence type="ECO:0000256" key="4">
    <source>
        <dbReference type="ARBA" id="ARBA00022827"/>
    </source>
</evidence>
<name>A0ABW8Q4P3_9NEIS</name>
<comment type="caution">
    <text evidence="8">The sequence shown here is derived from an EMBL/GenBank/DDBJ whole genome shotgun (WGS) entry which is preliminary data.</text>
</comment>
<evidence type="ECO:0000256" key="3">
    <source>
        <dbReference type="ARBA" id="ARBA00022630"/>
    </source>
</evidence>
<keyword evidence="5 6" id="KW-0157">Chromophore</keyword>
<sequence length="496" mass="54844">MGLIFWIFTRTGMTMRIPASRHPRYRLPESRSRPSSADSVKILYPIFSDGLTMQKPTLVWFRRNLRLTDNAALAAAVRRGRPVAGVFAADAANPRQAAFLRASAAELHRALAERGIPLFVAQEAETDIPRLAAELDAAAVVADEGCMADETARDNRIWRVLDAQGRAFERVNDGAVFARAEIMDEHGRPYFEFAPYRQAWLRAFAQRFADRRPSESLPVGFQTAFGILPPFPALPETAPQERQQQGGEAAGRRQWARFAADIGNYPLMSGFPAKKGTGRVGAYLAAGCLSPRELAQAAAKRGAAQWLDNLVRRDFFRQVMFHRPEAAAEALRPEYREIKWPGGQDVLARWQQGQTGFPLIDAAMRSLNATGWLHPALRAAAAAFLCRILLADWRHGAAWFARCLTDYDPASNTGNWQEAAGVAGLFSGATANPVLLAQQLDPDGTFIRRYVPELAHLPKDVIHAPWLARASVDTHGYPSPMADCARQGRAYAALFR</sequence>
<evidence type="ECO:0000259" key="7">
    <source>
        <dbReference type="PROSITE" id="PS51645"/>
    </source>
</evidence>
<evidence type="ECO:0000256" key="5">
    <source>
        <dbReference type="ARBA" id="ARBA00022991"/>
    </source>
</evidence>
<evidence type="ECO:0000313" key="8">
    <source>
        <dbReference type="EMBL" id="MFK7642547.1"/>
    </source>
</evidence>
<dbReference type="Gene3D" id="1.25.40.80">
    <property type="match status" value="1"/>
</dbReference>
<comment type="cofactor">
    <cofactor evidence="1">
        <name>(6R)-5,10-methylene-5,6,7,8-tetrahydrofolate</name>
        <dbReference type="ChEBI" id="CHEBI:15636"/>
    </cofactor>
</comment>
<dbReference type="Pfam" id="PF00875">
    <property type="entry name" value="DNA_photolyase"/>
    <property type="match status" value="1"/>
</dbReference>
<dbReference type="SUPFAM" id="SSF48173">
    <property type="entry name" value="Cryptochrome/photolyase FAD-binding domain"/>
    <property type="match status" value="1"/>
</dbReference>
<dbReference type="EMBL" id="JBJGEB010000008">
    <property type="protein sequence ID" value="MFK7642547.1"/>
    <property type="molecule type" value="Genomic_DNA"/>
</dbReference>
<feature type="domain" description="Photolyase/cryptochrome alpha/beta" evidence="7">
    <location>
        <begin position="55"/>
        <end position="176"/>
    </location>
</feature>
<dbReference type="PANTHER" id="PTHR11455">
    <property type="entry name" value="CRYPTOCHROME"/>
    <property type="match status" value="1"/>
</dbReference>
<keyword evidence="8" id="KW-0456">Lyase</keyword>
<keyword evidence="4 6" id="KW-0274">FAD</keyword>
<dbReference type="PANTHER" id="PTHR11455:SF9">
    <property type="entry name" value="CRYPTOCHROME CIRCADIAN CLOCK 5 ISOFORM X1"/>
    <property type="match status" value="1"/>
</dbReference>
<dbReference type="InterPro" id="IPR005101">
    <property type="entry name" value="Cryptochr/Photolyase_FAD-bd"/>
</dbReference>
<dbReference type="Proteomes" id="UP001621964">
    <property type="component" value="Unassembled WGS sequence"/>
</dbReference>
<dbReference type="PROSITE" id="PS51645">
    <property type="entry name" value="PHR_CRY_ALPHA_BETA"/>
    <property type="match status" value="1"/>
</dbReference>
<dbReference type="RefSeq" id="WP_405386522.1">
    <property type="nucleotide sequence ID" value="NZ_JBJGEB010000008.1"/>
</dbReference>
<dbReference type="PROSITE" id="PS00394">
    <property type="entry name" value="DNA_PHOTOLYASES_1_1"/>
    <property type="match status" value="1"/>
</dbReference>
<keyword evidence="3 6" id="KW-0285">Flavoprotein</keyword>
<dbReference type="InterPro" id="IPR006050">
    <property type="entry name" value="DNA_photolyase_N"/>
</dbReference>
<dbReference type="InterPro" id="IPR036134">
    <property type="entry name" value="Crypto/Photolyase_FAD-like_sf"/>
</dbReference>
<dbReference type="Gene3D" id="3.40.50.620">
    <property type="entry name" value="HUPs"/>
    <property type="match status" value="1"/>
</dbReference>
<reference evidence="8 9" key="1">
    <citation type="submission" date="2024-11" db="EMBL/GenBank/DDBJ databases">
        <authorList>
            <person name="Mikucki A.G."/>
            <person name="Kahler C.M."/>
        </authorList>
    </citation>
    <scope>NUCLEOTIDE SEQUENCE [LARGE SCALE GENOMIC DNA]</scope>
    <source>
        <strain evidence="8 9">EXNM717</strain>
    </source>
</reference>
<dbReference type="InterPro" id="IPR018394">
    <property type="entry name" value="DNA_photolyase_1_CS_C"/>
</dbReference>
<dbReference type="Gene3D" id="1.10.579.10">
    <property type="entry name" value="DNA Cyclobutane Dipyrimidine Photolyase, subunit A, domain 3"/>
    <property type="match status" value="1"/>
</dbReference>
<comment type="similarity">
    <text evidence="6">Belongs to the DNA photolyase family.</text>
</comment>
<protein>
    <submittedName>
        <fullName evidence="8">Cryptochrome/photolyase family protein</fullName>
        <ecNumber evidence="8">4.1.99.3</ecNumber>
    </submittedName>
</protein>
<gene>
    <name evidence="8" type="ORF">ACI43T_08595</name>
</gene>
<comment type="cofactor">
    <cofactor evidence="2">
        <name>FAD</name>
        <dbReference type="ChEBI" id="CHEBI:57692"/>
    </cofactor>
</comment>
<dbReference type="SUPFAM" id="SSF52425">
    <property type="entry name" value="Cryptochrome/photolyase, N-terminal domain"/>
    <property type="match status" value="1"/>
</dbReference>
<keyword evidence="9" id="KW-1185">Reference proteome</keyword>
<dbReference type="EC" id="4.1.99.3" evidence="8"/>
<dbReference type="GO" id="GO:0003904">
    <property type="term" value="F:deoxyribodipyrimidine photo-lyase activity"/>
    <property type="evidence" value="ECO:0007669"/>
    <property type="project" value="UniProtKB-EC"/>
</dbReference>
<dbReference type="InterPro" id="IPR036155">
    <property type="entry name" value="Crypto/Photolyase_N_sf"/>
</dbReference>
<dbReference type="InterPro" id="IPR002081">
    <property type="entry name" value="Cryptochrome/DNA_photolyase_1"/>
</dbReference>
<evidence type="ECO:0000313" key="9">
    <source>
        <dbReference type="Proteomes" id="UP001621964"/>
    </source>
</evidence>
<accession>A0ABW8Q4P3</accession>
<dbReference type="Pfam" id="PF03441">
    <property type="entry name" value="FAD_binding_7"/>
    <property type="match status" value="1"/>
</dbReference>
<evidence type="ECO:0000256" key="6">
    <source>
        <dbReference type="RuleBase" id="RU004182"/>
    </source>
</evidence>
<evidence type="ECO:0000256" key="1">
    <source>
        <dbReference type="ARBA" id="ARBA00001932"/>
    </source>
</evidence>
<evidence type="ECO:0000256" key="2">
    <source>
        <dbReference type="ARBA" id="ARBA00001974"/>
    </source>
</evidence>
<proteinExistence type="inferred from homology"/>
<dbReference type="PRINTS" id="PR00147">
    <property type="entry name" value="DNAPHOTLYASE"/>
</dbReference>